<keyword evidence="7" id="KW-0175">Coiled coil</keyword>
<dbReference type="OrthoDB" id="8981311at2"/>
<dbReference type="Pfam" id="PF04542">
    <property type="entry name" value="Sigma70_r2"/>
    <property type="match status" value="1"/>
</dbReference>
<dbReference type="Gene3D" id="1.10.601.10">
    <property type="entry name" value="RNA Polymerase Primary Sigma Factor"/>
    <property type="match status" value="2"/>
</dbReference>
<dbReference type="SUPFAM" id="SSF88946">
    <property type="entry name" value="Sigma2 domain of RNA polymerase sigma factors"/>
    <property type="match status" value="1"/>
</dbReference>
<evidence type="ECO:0000313" key="11">
    <source>
        <dbReference type="Proteomes" id="UP000298656"/>
    </source>
</evidence>
<feature type="domain" description="RNA polymerase sigma-70" evidence="9">
    <location>
        <begin position="428"/>
        <end position="454"/>
    </location>
</feature>
<dbReference type="Pfam" id="PF00140">
    <property type="entry name" value="Sigma70_r1_2"/>
    <property type="match status" value="1"/>
</dbReference>
<evidence type="ECO:0000256" key="6">
    <source>
        <dbReference type="RuleBase" id="RU362124"/>
    </source>
</evidence>
<sequence>MSEISSSGIEDLRVGINALTSAQRRLQSSVGRTADPVALYMRDMSATPLLTRSEELALAREIEVRRAACIQELSICPAVQDELAQLMTEIIDAKAPANLYILGFEQDPASAASTSLIAAETTPDQGDIDLPLDESAVSEVGDEPSCAALAQALAQRLRQIVELTFSAREVLLAHGDDSVSYRSRCRDLTDALSSIRFTARAADRLSGVLRLHATNQAHERVARLEHALQNAKTRLLKANLRLVVSVAKKYLNRGPQLLDLIQEGNLGLIKAVDRYDYRRGFKFSTYATWWIRQSILYAIADQGRTIRVPVHTVDALNKLASIRHESAHRSGDRPGIAELAERMSVSEERICDLLSIVQEPVSTNAPVTQDGGGTLEDAIADPGAQLPEDALIASRMRSAVLAAVDQLPARESTVLRLRFGIGVPDAYSLREIGRQLNLSAERVRQIEAKAIERLRGSPQSEPLRTFTNVRH</sequence>
<dbReference type="PANTHER" id="PTHR30603:SF60">
    <property type="entry name" value="RNA POLYMERASE SIGMA FACTOR RPOD"/>
    <property type="match status" value="1"/>
</dbReference>
<feature type="domain" description="RNA polymerase sigma-70" evidence="8">
    <location>
        <begin position="259"/>
        <end position="272"/>
    </location>
</feature>
<dbReference type="EMBL" id="CP040077">
    <property type="protein sequence ID" value="QCP49858.1"/>
    <property type="molecule type" value="Genomic_DNA"/>
</dbReference>
<dbReference type="InterPro" id="IPR007630">
    <property type="entry name" value="RNA_pol_sigma70_r4"/>
</dbReference>
<proteinExistence type="inferred from homology"/>
<dbReference type="InterPro" id="IPR013325">
    <property type="entry name" value="RNA_pol_sigma_r2"/>
</dbReference>
<comment type="function">
    <text evidence="6">Sigma factors are initiation factors that promote the attachment of RNA polymerase to specific initiation sites and are then released.</text>
</comment>
<evidence type="ECO:0000259" key="9">
    <source>
        <dbReference type="PROSITE" id="PS00716"/>
    </source>
</evidence>
<dbReference type="InterPro" id="IPR013324">
    <property type="entry name" value="RNA_pol_sigma_r3/r4-like"/>
</dbReference>
<keyword evidence="3 6" id="KW-0731">Sigma factor</keyword>
<comment type="similarity">
    <text evidence="1 6">Belongs to the sigma-70 factor family.</text>
</comment>
<organism evidence="10 11">
    <name type="scientific">Trinickia violacea</name>
    <dbReference type="NCBI Taxonomy" id="2571746"/>
    <lineage>
        <taxon>Bacteria</taxon>
        <taxon>Pseudomonadati</taxon>
        <taxon>Pseudomonadota</taxon>
        <taxon>Betaproteobacteria</taxon>
        <taxon>Burkholderiales</taxon>
        <taxon>Burkholderiaceae</taxon>
        <taxon>Trinickia</taxon>
    </lineage>
</organism>
<evidence type="ECO:0000256" key="5">
    <source>
        <dbReference type="ARBA" id="ARBA00023163"/>
    </source>
</evidence>
<dbReference type="NCBIfam" id="TIGR02937">
    <property type="entry name" value="sigma70-ECF"/>
    <property type="match status" value="1"/>
</dbReference>
<dbReference type="CDD" id="cd06171">
    <property type="entry name" value="Sigma70_r4"/>
    <property type="match status" value="1"/>
</dbReference>
<keyword evidence="2 6" id="KW-0805">Transcription regulation</keyword>
<evidence type="ECO:0000259" key="8">
    <source>
        <dbReference type="PROSITE" id="PS00715"/>
    </source>
</evidence>
<keyword evidence="11" id="KW-1185">Reference proteome</keyword>
<evidence type="ECO:0000256" key="1">
    <source>
        <dbReference type="ARBA" id="ARBA00007788"/>
    </source>
</evidence>
<dbReference type="FunFam" id="1.10.601.10:FF:000001">
    <property type="entry name" value="RNA polymerase sigma factor SigA"/>
    <property type="match status" value="1"/>
</dbReference>
<evidence type="ECO:0000256" key="3">
    <source>
        <dbReference type="ARBA" id="ARBA00023082"/>
    </source>
</evidence>
<evidence type="ECO:0000256" key="2">
    <source>
        <dbReference type="ARBA" id="ARBA00023015"/>
    </source>
</evidence>
<accession>A0A4P8ILR5</accession>
<dbReference type="GO" id="GO:0016987">
    <property type="term" value="F:sigma factor activity"/>
    <property type="evidence" value="ECO:0007669"/>
    <property type="project" value="UniProtKB-KW"/>
</dbReference>
<dbReference type="InterPro" id="IPR009042">
    <property type="entry name" value="RNA_pol_sigma70_r1_2"/>
</dbReference>
<dbReference type="GO" id="GO:0006352">
    <property type="term" value="P:DNA-templated transcription initiation"/>
    <property type="evidence" value="ECO:0007669"/>
    <property type="project" value="InterPro"/>
</dbReference>
<reference evidence="10 11" key="1">
    <citation type="submission" date="2019-05" db="EMBL/GenBank/DDBJ databases">
        <title>Burkholderia sp. DHOD12, isolated from subtropical forest soil.</title>
        <authorList>
            <person name="Gao Z.-H."/>
            <person name="Qiu L.-H."/>
        </authorList>
    </citation>
    <scope>NUCLEOTIDE SEQUENCE [LARGE SCALE GENOMIC DNA]</scope>
    <source>
        <strain evidence="10 11">DHOD12</strain>
    </source>
</reference>
<dbReference type="PROSITE" id="PS00715">
    <property type="entry name" value="SIGMA70_1"/>
    <property type="match status" value="1"/>
</dbReference>
<dbReference type="KEGG" id="tvl:FAZ95_12150"/>
<evidence type="ECO:0000313" key="10">
    <source>
        <dbReference type="EMBL" id="QCP49858.1"/>
    </source>
</evidence>
<keyword evidence="5 6" id="KW-0804">Transcription</keyword>
<dbReference type="PRINTS" id="PR00046">
    <property type="entry name" value="SIGMA70FCT"/>
</dbReference>
<evidence type="ECO:0000256" key="7">
    <source>
        <dbReference type="SAM" id="Coils"/>
    </source>
</evidence>
<dbReference type="InterPro" id="IPR000943">
    <property type="entry name" value="RNA_pol_sigma70"/>
</dbReference>
<dbReference type="InterPro" id="IPR036388">
    <property type="entry name" value="WH-like_DNA-bd_sf"/>
</dbReference>
<keyword evidence="4 6" id="KW-0238">DNA-binding</keyword>
<gene>
    <name evidence="10" type="ORF">FAZ95_12150</name>
</gene>
<dbReference type="Pfam" id="PF04539">
    <property type="entry name" value="Sigma70_r3"/>
    <property type="match status" value="1"/>
</dbReference>
<dbReference type="GO" id="GO:0003677">
    <property type="term" value="F:DNA binding"/>
    <property type="evidence" value="ECO:0007669"/>
    <property type="project" value="UniProtKB-KW"/>
</dbReference>
<dbReference type="PROSITE" id="PS00716">
    <property type="entry name" value="SIGMA70_2"/>
    <property type="match status" value="1"/>
</dbReference>
<dbReference type="Proteomes" id="UP000298656">
    <property type="component" value="Chromosome 1"/>
</dbReference>
<protein>
    <recommendedName>
        <fullName evidence="6">RNA polymerase sigma factor</fullName>
    </recommendedName>
</protein>
<evidence type="ECO:0000256" key="4">
    <source>
        <dbReference type="ARBA" id="ARBA00023125"/>
    </source>
</evidence>
<dbReference type="Pfam" id="PF04545">
    <property type="entry name" value="Sigma70_r4"/>
    <property type="match status" value="1"/>
</dbReference>
<feature type="coiled-coil region" evidence="7">
    <location>
        <begin position="214"/>
        <end position="241"/>
    </location>
</feature>
<dbReference type="InterPro" id="IPR050239">
    <property type="entry name" value="Sigma-70_RNA_pol_init_factors"/>
</dbReference>
<dbReference type="InterPro" id="IPR007624">
    <property type="entry name" value="RNA_pol_sigma70_r3"/>
</dbReference>
<name>A0A4P8ILR5_9BURK</name>
<dbReference type="SUPFAM" id="SSF88659">
    <property type="entry name" value="Sigma3 and sigma4 domains of RNA polymerase sigma factors"/>
    <property type="match status" value="2"/>
</dbReference>
<dbReference type="InterPro" id="IPR007627">
    <property type="entry name" value="RNA_pol_sigma70_r2"/>
</dbReference>
<dbReference type="InterPro" id="IPR014284">
    <property type="entry name" value="RNA_pol_sigma-70_dom"/>
</dbReference>
<dbReference type="AlphaFoldDB" id="A0A4P8ILR5"/>
<dbReference type="PANTHER" id="PTHR30603">
    <property type="entry name" value="RNA POLYMERASE SIGMA FACTOR RPO"/>
    <property type="match status" value="1"/>
</dbReference>
<dbReference type="Gene3D" id="1.10.10.10">
    <property type="entry name" value="Winged helix-like DNA-binding domain superfamily/Winged helix DNA-binding domain"/>
    <property type="match status" value="2"/>
</dbReference>